<keyword evidence="12" id="KW-1185">Reference proteome</keyword>
<dbReference type="CDD" id="cd00075">
    <property type="entry name" value="HATPase"/>
    <property type="match status" value="1"/>
</dbReference>
<gene>
    <name evidence="11" type="ORF">JHL17_13280</name>
</gene>
<dbReference type="SUPFAM" id="SSF55874">
    <property type="entry name" value="ATPase domain of HSP90 chaperone/DNA topoisomerase II/histidine kinase"/>
    <property type="match status" value="1"/>
</dbReference>
<feature type="transmembrane region" description="Helical" evidence="9">
    <location>
        <begin position="125"/>
        <end position="147"/>
    </location>
</feature>
<dbReference type="SUPFAM" id="SSF47384">
    <property type="entry name" value="Homodimeric domain of signal transducing histidine kinase"/>
    <property type="match status" value="1"/>
</dbReference>
<evidence type="ECO:0000259" key="10">
    <source>
        <dbReference type="PROSITE" id="PS50109"/>
    </source>
</evidence>
<dbReference type="PANTHER" id="PTHR43065">
    <property type="entry name" value="SENSOR HISTIDINE KINASE"/>
    <property type="match status" value="1"/>
</dbReference>
<dbReference type="CDD" id="cd00082">
    <property type="entry name" value="HisKA"/>
    <property type="match status" value="1"/>
</dbReference>
<evidence type="ECO:0000256" key="5">
    <source>
        <dbReference type="ARBA" id="ARBA00022741"/>
    </source>
</evidence>
<dbReference type="Proteomes" id="UP000652760">
    <property type="component" value="Unassembled WGS sequence"/>
</dbReference>
<keyword evidence="3" id="KW-0597">Phosphoprotein</keyword>
<feature type="transmembrane region" description="Helical" evidence="9">
    <location>
        <begin position="186"/>
        <end position="205"/>
    </location>
</feature>
<accession>A0ABS1F4N1</accession>
<keyword evidence="8" id="KW-0902">Two-component regulatory system</keyword>
<dbReference type="SMART" id="SM00388">
    <property type="entry name" value="HisKA"/>
    <property type="match status" value="1"/>
</dbReference>
<dbReference type="GO" id="GO:0016301">
    <property type="term" value="F:kinase activity"/>
    <property type="evidence" value="ECO:0007669"/>
    <property type="project" value="UniProtKB-KW"/>
</dbReference>
<proteinExistence type="predicted"/>
<comment type="caution">
    <text evidence="11">The sequence shown here is derived from an EMBL/GenBank/DDBJ whole genome shotgun (WGS) entry which is preliminary data.</text>
</comment>
<dbReference type="InterPro" id="IPR036890">
    <property type="entry name" value="HATPase_C_sf"/>
</dbReference>
<dbReference type="EC" id="2.7.13.3" evidence="2"/>
<dbReference type="InterPro" id="IPR003594">
    <property type="entry name" value="HATPase_dom"/>
</dbReference>
<feature type="transmembrane region" description="Helical" evidence="9">
    <location>
        <begin position="247"/>
        <end position="265"/>
    </location>
</feature>
<evidence type="ECO:0000313" key="12">
    <source>
        <dbReference type="Proteomes" id="UP000652760"/>
    </source>
</evidence>
<dbReference type="PROSITE" id="PS50109">
    <property type="entry name" value="HIS_KIN"/>
    <property type="match status" value="1"/>
</dbReference>
<keyword evidence="9" id="KW-0472">Membrane</keyword>
<evidence type="ECO:0000256" key="9">
    <source>
        <dbReference type="SAM" id="Phobius"/>
    </source>
</evidence>
<keyword evidence="5" id="KW-0547">Nucleotide-binding</keyword>
<evidence type="ECO:0000256" key="6">
    <source>
        <dbReference type="ARBA" id="ARBA00022777"/>
    </source>
</evidence>
<evidence type="ECO:0000313" key="11">
    <source>
        <dbReference type="EMBL" id="MBK1838386.1"/>
    </source>
</evidence>
<feature type="transmembrane region" description="Helical" evidence="9">
    <location>
        <begin position="38"/>
        <end position="54"/>
    </location>
</feature>
<protein>
    <recommendedName>
        <fullName evidence="2">histidine kinase</fullName>
        <ecNumber evidence="2">2.7.13.3</ecNumber>
    </recommendedName>
</protein>
<dbReference type="SMART" id="SM00387">
    <property type="entry name" value="HATPase_c"/>
    <property type="match status" value="1"/>
</dbReference>
<dbReference type="InterPro" id="IPR036097">
    <property type="entry name" value="HisK_dim/P_sf"/>
</dbReference>
<evidence type="ECO:0000256" key="4">
    <source>
        <dbReference type="ARBA" id="ARBA00022679"/>
    </source>
</evidence>
<dbReference type="PANTHER" id="PTHR43065:SF10">
    <property type="entry name" value="PEROXIDE STRESS-ACTIVATED HISTIDINE KINASE MAK3"/>
    <property type="match status" value="1"/>
</dbReference>
<comment type="catalytic activity">
    <reaction evidence="1">
        <text>ATP + protein L-histidine = ADP + protein N-phospho-L-histidine.</text>
        <dbReference type="EC" id="2.7.13.3"/>
    </reaction>
</comment>
<dbReference type="Pfam" id="PF02518">
    <property type="entry name" value="HATPase_c"/>
    <property type="match status" value="1"/>
</dbReference>
<dbReference type="InterPro" id="IPR005467">
    <property type="entry name" value="His_kinase_dom"/>
</dbReference>
<keyword evidence="7" id="KW-0067">ATP-binding</keyword>
<evidence type="ECO:0000256" key="8">
    <source>
        <dbReference type="ARBA" id="ARBA00023012"/>
    </source>
</evidence>
<dbReference type="Pfam" id="PF00512">
    <property type="entry name" value="HisKA"/>
    <property type="match status" value="1"/>
</dbReference>
<feature type="transmembrane region" description="Helical" evidence="9">
    <location>
        <begin position="159"/>
        <end position="180"/>
    </location>
</feature>
<keyword evidence="4" id="KW-0808">Transferase</keyword>
<feature type="transmembrane region" description="Helical" evidence="9">
    <location>
        <begin position="92"/>
        <end position="113"/>
    </location>
</feature>
<dbReference type="InterPro" id="IPR004358">
    <property type="entry name" value="Sig_transdc_His_kin-like_C"/>
</dbReference>
<dbReference type="Gene3D" id="1.10.287.130">
    <property type="match status" value="1"/>
</dbReference>
<dbReference type="Gene3D" id="3.30.565.10">
    <property type="entry name" value="Histidine kinase-like ATPase, C-terminal domain"/>
    <property type="match status" value="1"/>
</dbReference>
<reference evidence="12" key="1">
    <citation type="submission" date="2021-01" db="EMBL/GenBank/DDBJ databases">
        <title>Genome public.</title>
        <authorList>
            <person name="Liu C."/>
            <person name="Sun Q."/>
        </authorList>
    </citation>
    <scope>NUCLEOTIDE SEQUENCE [LARGE SCALE GENOMIC DNA]</scope>
    <source>
        <strain evidence="12">YIM B02556</strain>
    </source>
</reference>
<evidence type="ECO:0000256" key="3">
    <source>
        <dbReference type="ARBA" id="ARBA00022553"/>
    </source>
</evidence>
<keyword evidence="9" id="KW-1133">Transmembrane helix</keyword>
<organism evidence="11 12">
    <name type="scientific">Azospirillum endophyticum</name>
    <dbReference type="NCBI Taxonomy" id="2800326"/>
    <lineage>
        <taxon>Bacteria</taxon>
        <taxon>Pseudomonadati</taxon>
        <taxon>Pseudomonadota</taxon>
        <taxon>Alphaproteobacteria</taxon>
        <taxon>Rhodospirillales</taxon>
        <taxon>Azospirillaceae</taxon>
        <taxon>Azospirillum</taxon>
    </lineage>
</organism>
<evidence type="ECO:0000256" key="2">
    <source>
        <dbReference type="ARBA" id="ARBA00012438"/>
    </source>
</evidence>
<name>A0ABS1F4N1_9PROT</name>
<dbReference type="InterPro" id="IPR003661">
    <property type="entry name" value="HisK_dim/P_dom"/>
</dbReference>
<evidence type="ECO:0000256" key="1">
    <source>
        <dbReference type="ARBA" id="ARBA00000085"/>
    </source>
</evidence>
<feature type="transmembrane region" description="Helical" evidence="9">
    <location>
        <begin position="60"/>
        <end position="80"/>
    </location>
</feature>
<evidence type="ECO:0000256" key="7">
    <source>
        <dbReference type="ARBA" id="ARBA00022840"/>
    </source>
</evidence>
<keyword evidence="6 11" id="KW-0418">Kinase</keyword>
<feature type="transmembrane region" description="Helical" evidence="9">
    <location>
        <begin position="217"/>
        <end position="241"/>
    </location>
</feature>
<dbReference type="EMBL" id="JAENHM010000040">
    <property type="protein sequence ID" value="MBK1838386.1"/>
    <property type="molecule type" value="Genomic_DNA"/>
</dbReference>
<keyword evidence="9" id="KW-0812">Transmembrane</keyword>
<feature type="domain" description="Histidine kinase" evidence="10">
    <location>
        <begin position="369"/>
        <end position="550"/>
    </location>
</feature>
<feature type="transmembrane region" description="Helical" evidence="9">
    <location>
        <begin position="6"/>
        <end position="26"/>
    </location>
</feature>
<dbReference type="PRINTS" id="PR00344">
    <property type="entry name" value="BCTRLSENSOR"/>
</dbReference>
<dbReference type="RefSeq" id="WP_200193823.1">
    <property type="nucleotide sequence ID" value="NZ_JAENHM010000040.1"/>
</dbReference>
<sequence>MHASALLVAAMGLAALGGVGLAALLWRHGDGEPGTRPLAVFILLVGGWAVGLLLPNRLGIAMMALAPMGGAVFVHFATLLTGRADMPVRWSYAAGGAATLAALIGGSGQFVPWPGTGTLFRYEGIGLLAAAVTALLAGFGHAILISSWRNGDGLRRRQVTLVLISSGLGLASVSGLALPLLGLDAYPWPLLLLPLYLVVLAYAVLRYRLMAVNRWAVRAVCWGLLIALAAFLSAVTAGFAAGWTGAPFVWTAAALLVGMGIGGPVRQLADRLVHPGGDVSAADLARWRQSLAEAADGDALMPTARRLLNERLKLPDDAEPTGFDRAPPGARRVAGVMADLVAQAALDLERRRAFAERQRLAELGALAATVAHDLRNPMNIIAMATADAEPETRGEVRAQLARMDALVRDLLDYAKPWRVDPIEVDLAAAIAEVDATAAAGIPAGTLLRADPGRLRQVLVNLLDNAKAVGGRVLVTAERGDAELVLDICDDGPGIPDDIRPSLFQPFVSRSPDGTGLGLAIVAKVMAAHGGSVSLVERPGWSTCFRLRFPQ</sequence>